<keyword evidence="2 7" id="KW-0812">Transmembrane</keyword>
<keyword evidence="3 7" id="KW-1133">Transmembrane helix</keyword>
<dbReference type="EMBL" id="MU865915">
    <property type="protein sequence ID" value="KAK4455204.1"/>
    <property type="molecule type" value="Genomic_DNA"/>
</dbReference>
<evidence type="ECO:0000256" key="4">
    <source>
        <dbReference type="ARBA" id="ARBA00023136"/>
    </source>
</evidence>
<feature type="transmembrane region" description="Helical" evidence="7">
    <location>
        <begin position="88"/>
        <end position="111"/>
    </location>
</feature>
<comment type="subcellular location">
    <subcellularLocation>
        <location evidence="1">Membrane</location>
        <topology evidence="1">Multi-pass membrane protein</topology>
    </subcellularLocation>
</comment>
<evidence type="ECO:0000313" key="9">
    <source>
        <dbReference type="EMBL" id="KAK4455204.1"/>
    </source>
</evidence>
<dbReference type="InterPro" id="IPR049326">
    <property type="entry name" value="Rhodopsin_dom_fungi"/>
</dbReference>
<dbReference type="Pfam" id="PF20684">
    <property type="entry name" value="Fung_rhodopsin"/>
    <property type="match status" value="1"/>
</dbReference>
<dbReference type="InterPro" id="IPR052337">
    <property type="entry name" value="SAT4-like"/>
</dbReference>
<comment type="caution">
    <text evidence="9">The sequence shown here is derived from an EMBL/GenBank/DDBJ whole genome shotgun (WGS) entry which is preliminary data.</text>
</comment>
<protein>
    <recommendedName>
        <fullName evidence="8">Rhodopsin domain-containing protein</fullName>
    </recommendedName>
</protein>
<evidence type="ECO:0000256" key="1">
    <source>
        <dbReference type="ARBA" id="ARBA00004141"/>
    </source>
</evidence>
<feature type="compositionally biased region" description="Basic and acidic residues" evidence="6">
    <location>
        <begin position="355"/>
        <end position="379"/>
    </location>
</feature>
<evidence type="ECO:0000256" key="3">
    <source>
        <dbReference type="ARBA" id="ARBA00022989"/>
    </source>
</evidence>
<gene>
    <name evidence="9" type="ORF">QBC34DRAFT_109174</name>
</gene>
<feature type="transmembrane region" description="Helical" evidence="7">
    <location>
        <begin position="12"/>
        <end position="33"/>
    </location>
</feature>
<feature type="compositionally biased region" description="Polar residues" evidence="6">
    <location>
        <begin position="324"/>
        <end position="337"/>
    </location>
</feature>
<evidence type="ECO:0000256" key="7">
    <source>
        <dbReference type="SAM" id="Phobius"/>
    </source>
</evidence>
<feature type="transmembrane region" description="Helical" evidence="7">
    <location>
        <begin position="167"/>
        <end position="190"/>
    </location>
</feature>
<feature type="region of interest" description="Disordered" evidence="6">
    <location>
        <begin position="279"/>
        <end position="299"/>
    </location>
</feature>
<reference evidence="9" key="1">
    <citation type="journal article" date="2023" name="Mol. Phylogenet. Evol.">
        <title>Genome-scale phylogeny and comparative genomics of the fungal order Sordariales.</title>
        <authorList>
            <person name="Hensen N."/>
            <person name="Bonometti L."/>
            <person name="Westerberg I."/>
            <person name="Brannstrom I.O."/>
            <person name="Guillou S."/>
            <person name="Cros-Aarteil S."/>
            <person name="Calhoun S."/>
            <person name="Haridas S."/>
            <person name="Kuo A."/>
            <person name="Mondo S."/>
            <person name="Pangilinan J."/>
            <person name="Riley R."/>
            <person name="LaButti K."/>
            <person name="Andreopoulos B."/>
            <person name="Lipzen A."/>
            <person name="Chen C."/>
            <person name="Yan M."/>
            <person name="Daum C."/>
            <person name="Ng V."/>
            <person name="Clum A."/>
            <person name="Steindorff A."/>
            <person name="Ohm R.A."/>
            <person name="Martin F."/>
            <person name="Silar P."/>
            <person name="Natvig D.O."/>
            <person name="Lalanne C."/>
            <person name="Gautier V."/>
            <person name="Ament-Velasquez S.L."/>
            <person name="Kruys A."/>
            <person name="Hutchinson M.I."/>
            <person name="Powell A.J."/>
            <person name="Barry K."/>
            <person name="Miller A.N."/>
            <person name="Grigoriev I.V."/>
            <person name="Debuchy R."/>
            <person name="Gladieux P."/>
            <person name="Hiltunen Thoren M."/>
            <person name="Johannesson H."/>
        </authorList>
    </citation>
    <scope>NUCLEOTIDE SEQUENCE</scope>
    <source>
        <strain evidence="9">PSN243</strain>
    </source>
</reference>
<evidence type="ECO:0000256" key="6">
    <source>
        <dbReference type="SAM" id="MobiDB-lite"/>
    </source>
</evidence>
<dbReference type="PANTHER" id="PTHR33048">
    <property type="entry name" value="PTH11-LIKE INTEGRAL MEMBRANE PROTEIN (AFU_ORTHOLOGUE AFUA_5G11245)"/>
    <property type="match status" value="1"/>
</dbReference>
<feature type="region of interest" description="Disordered" evidence="6">
    <location>
        <begin position="324"/>
        <end position="379"/>
    </location>
</feature>
<feature type="transmembrane region" description="Helical" evidence="7">
    <location>
        <begin position="202"/>
        <end position="223"/>
    </location>
</feature>
<organism evidence="9 10">
    <name type="scientific">Podospora aff. communis PSN243</name>
    <dbReference type="NCBI Taxonomy" id="3040156"/>
    <lineage>
        <taxon>Eukaryota</taxon>
        <taxon>Fungi</taxon>
        <taxon>Dikarya</taxon>
        <taxon>Ascomycota</taxon>
        <taxon>Pezizomycotina</taxon>
        <taxon>Sordariomycetes</taxon>
        <taxon>Sordariomycetidae</taxon>
        <taxon>Sordariales</taxon>
        <taxon>Podosporaceae</taxon>
        <taxon>Podospora</taxon>
    </lineage>
</organism>
<name>A0AAV9H4J4_9PEZI</name>
<reference evidence="9" key="2">
    <citation type="submission" date="2023-05" db="EMBL/GenBank/DDBJ databases">
        <authorList>
            <consortium name="Lawrence Berkeley National Laboratory"/>
            <person name="Steindorff A."/>
            <person name="Hensen N."/>
            <person name="Bonometti L."/>
            <person name="Westerberg I."/>
            <person name="Brannstrom I.O."/>
            <person name="Guillou S."/>
            <person name="Cros-Aarteil S."/>
            <person name="Calhoun S."/>
            <person name="Haridas S."/>
            <person name="Kuo A."/>
            <person name="Mondo S."/>
            <person name="Pangilinan J."/>
            <person name="Riley R."/>
            <person name="Labutti K."/>
            <person name="Andreopoulos B."/>
            <person name="Lipzen A."/>
            <person name="Chen C."/>
            <person name="Yanf M."/>
            <person name="Daum C."/>
            <person name="Ng V."/>
            <person name="Clum A."/>
            <person name="Ohm R."/>
            <person name="Martin F."/>
            <person name="Silar P."/>
            <person name="Natvig D."/>
            <person name="Lalanne C."/>
            <person name="Gautier V."/>
            <person name="Ament-Velasquez S.L."/>
            <person name="Kruys A."/>
            <person name="Hutchinson M.I."/>
            <person name="Powell A.J."/>
            <person name="Barry K."/>
            <person name="Miller A.N."/>
            <person name="Grigoriev I.V."/>
            <person name="Debuchy R."/>
            <person name="Gladieux P."/>
            <person name="Thoren M.H."/>
            <person name="Johannesson H."/>
        </authorList>
    </citation>
    <scope>NUCLEOTIDE SEQUENCE</scope>
    <source>
        <strain evidence="9">PSN243</strain>
    </source>
</reference>
<feature type="domain" description="Rhodopsin" evidence="8">
    <location>
        <begin position="29"/>
        <end position="267"/>
    </location>
</feature>
<feature type="transmembrane region" description="Helical" evidence="7">
    <location>
        <begin position="45"/>
        <end position="68"/>
    </location>
</feature>
<dbReference type="Proteomes" id="UP001321760">
    <property type="component" value="Unassembled WGS sequence"/>
</dbReference>
<comment type="similarity">
    <text evidence="5">Belongs to the SAT4 family.</text>
</comment>
<feature type="transmembrane region" description="Helical" evidence="7">
    <location>
        <begin position="243"/>
        <end position="265"/>
    </location>
</feature>
<evidence type="ECO:0000313" key="10">
    <source>
        <dbReference type="Proteomes" id="UP001321760"/>
    </source>
</evidence>
<keyword evidence="10" id="KW-1185">Reference proteome</keyword>
<sequence>MSRANESRAGIMATAIILSPSIAAVTVALRLYTRRFLVKVKFFEDYCILCAMACSIIMSIFMGISVVNGFGRHIEFVSVQELVEQGKVAIGGIIFYILTHMALKLSILLQYVRISVMPFEKIFCYAIIAILVAQSLAMAATHLALCRPFHALWTPDVPGTVCLDRTMVYFAQLGLTIGMDFAVLVAPLFILRHLTLPWIQKIMILVVLSFGGMACIISVLRLLTVVQSTQSKDSTYEKVGSALYGVIEPNLGIFCASIVTLKPLFNRCAPQMSSRLGLTDNNDNHTRRATDDMTPSWPKFRRPAMFTTSRLSRADKDFIMLSSDLTSSGTSRNTTSARGEEKGVLVDSITPAEPVTRRPDGERATRSSSRTETKDNATK</sequence>
<evidence type="ECO:0000256" key="2">
    <source>
        <dbReference type="ARBA" id="ARBA00022692"/>
    </source>
</evidence>
<feature type="transmembrane region" description="Helical" evidence="7">
    <location>
        <begin position="123"/>
        <end position="145"/>
    </location>
</feature>
<proteinExistence type="inferred from homology"/>
<feature type="compositionally biased region" description="Basic and acidic residues" evidence="6">
    <location>
        <begin position="282"/>
        <end position="291"/>
    </location>
</feature>
<evidence type="ECO:0000256" key="5">
    <source>
        <dbReference type="ARBA" id="ARBA00038359"/>
    </source>
</evidence>
<accession>A0AAV9H4J4</accession>
<evidence type="ECO:0000259" key="8">
    <source>
        <dbReference type="Pfam" id="PF20684"/>
    </source>
</evidence>
<keyword evidence="4 7" id="KW-0472">Membrane</keyword>
<dbReference type="AlphaFoldDB" id="A0AAV9H4J4"/>
<dbReference type="GO" id="GO:0016020">
    <property type="term" value="C:membrane"/>
    <property type="evidence" value="ECO:0007669"/>
    <property type="project" value="UniProtKB-SubCell"/>
</dbReference>
<dbReference type="PANTHER" id="PTHR33048:SF47">
    <property type="entry name" value="INTEGRAL MEMBRANE PROTEIN-RELATED"/>
    <property type="match status" value="1"/>
</dbReference>